<name>A0A6A4QPA7_LUPAL</name>
<accession>A0A6A4QPA7</accession>
<dbReference type="AlphaFoldDB" id="A0A6A4QPA7"/>
<proteinExistence type="predicted"/>
<evidence type="ECO:0000313" key="3">
    <source>
        <dbReference type="Proteomes" id="UP000447434"/>
    </source>
</evidence>
<evidence type="ECO:0000313" key="2">
    <source>
        <dbReference type="EMBL" id="KAE9615821.1"/>
    </source>
</evidence>
<dbReference type="OrthoDB" id="1436536at2759"/>
<evidence type="ECO:0000256" key="1">
    <source>
        <dbReference type="SAM" id="Coils"/>
    </source>
</evidence>
<dbReference type="Proteomes" id="UP000447434">
    <property type="component" value="Chromosome 4"/>
</dbReference>
<sequence length="209" mass="23819">MWGTISNLKENLNKIAFDVHDGDHDHDDDEMLLRMYAGNSANGAHNSHGFAHSISPLANGIDHSQIEQYEAEIKKLQASEAEIKALSLNYAALLKEKEDQIVRLNKENASLKQNMAAEGSVVSTNDTYLVKELADSVDGNNRPTVDVHHTTQIQKVKLELEQERDQLSKTQQKFQEEQKLNKSFQEELKILKLERDKVSLYYSSKYKYS</sequence>
<reference evidence="3" key="1">
    <citation type="journal article" date="2020" name="Nat. Commun.">
        <title>Genome sequence of the cluster root forming white lupin.</title>
        <authorList>
            <person name="Hufnagel B."/>
            <person name="Marques A."/>
            <person name="Soriano A."/>
            <person name="Marques L."/>
            <person name="Divol F."/>
            <person name="Doumas P."/>
            <person name="Sallet E."/>
            <person name="Mancinotti D."/>
            <person name="Carrere S."/>
            <person name="Marande W."/>
            <person name="Arribat S."/>
            <person name="Keller J."/>
            <person name="Huneau C."/>
            <person name="Blein T."/>
            <person name="Aime D."/>
            <person name="Laguerre M."/>
            <person name="Taylor J."/>
            <person name="Schubert V."/>
            <person name="Nelson M."/>
            <person name="Geu-Flores F."/>
            <person name="Crespi M."/>
            <person name="Gallardo-Guerrero K."/>
            <person name="Delaux P.-M."/>
            <person name="Salse J."/>
            <person name="Berges H."/>
            <person name="Guyot R."/>
            <person name="Gouzy J."/>
            <person name="Peret B."/>
        </authorList>
    </citation>
    <scope>NUCLEOTIDE SEQUENCE [LARGE SCALE GENOMIC DNA]</scope>
    <source>
        <strain evidence="3">cv. Amiga</strain>
    </source>
</reference>
<keyword evidence="3" id="KW-1185">Reference proteome</keyword>
<dbReference type="EMBL" id="WOCE01000004">
    <property type="protein sequence ID" value="KAE9615821.1"/>
    <property type="molecule type" value="Genomic_DNA"/>
</dbReference>
<keyword evidence="1" id="KW-0175">Coiled coil</keyword>
<feature type="coiled-coil region" evidence="1">
    <location>
        <begin position="153"/>
        <end position="194"/>
    </location>
</feature>
<comment type="caution">
    <text evidence="2">The sequence shown here is derived from an EMBL/GenBank/DDBJ whole genome shotgun (WGS) entry which is preliminary data.</text>
</comment>
<feature type="coiled-coil region" evidence="1">
    <location>
        <begin position="66"/>
        <end position="114"/>
    </location>
</feature>
<organism evidence="2 3">
    <name type="scientific">Lupinus albus</name>
    <name type="common">White lupine</name>
    <name type="synonym">Lupinus termis</name>
    <dbReference type="NCBI Taxonomy" id="3870"/>
    <lineage>
        <taxon>Eukaryota</taxon>
        <taxon>Viridiplantae</taxon>
        <taxon>Streptophyta</taxon>
        <taxon>Embryophyta</taxon>
        <taxon>Tracheophyta</taxon>
        <taxon>Spermatophyta</taxon>
        <taxon>Magnoliopsida</taxon>
        <taxon>eudicotyledons</taxon>
        <taxon>Gunneridae</taxon>
        <taxon>Pentapetalae</taxon>
        <taxon>rosids</taxon>
        <taxon>fabids</taxon>
        <taxon>Fabales</taxon>
        <taxon>Fabaceae</taxon>
        <taxon>Papilionoideae</taxon>
        <taxon>50 kb inversion clade</taxon>
        <taxon>genistoids sensu lato</taxon>
        <taxon>core genistoids</taxon>
        <taxon>Genisteae</taxon>
        <taxon>Lupinus</taxon>
    </lineage>
</organism>
<gene>
    <name evidence="2" type="ORF">Lalb_Chr04g0259331</name>
</gene>
<protein>
    <submittedName>
        <fullName evidence="2">Uncharacterized protein</fullName>
    </submittedName>
</protein>